<evidence type="ECO:0000313" key="1">
    <source>
        <dbReference type="EMBL" id="MEI9411859.1"/>
    </source>
</evidence>
<evidence type="ECO:0000313" key="2">
    <source>
        <dbReference type="Proteomes" id="UP001387293"/>
    </source>
</evidence>
<name>A0ABU8L4H5_9HYPH</name>
<dbReference type="Proteomes" id="UP001387293">
    <property type="component" value="Unassembled WGS sequence"/>
</dbReference>
<keyword evidence="2" id="KW-1185">Reference proteome</keyword>
<sequence length="153" mass="17257">MANTAEDNFRIEVWDREEKTRLETISTSPDATVSQAAWQAAIRRRPGMLLIHYNSRHVMEKILTPGEVNIPPQAIVDGSIHAGLDVSLGDLREWHKLRAWCKTCSHHAEVKPAALIGRYGKDALFTTVERALLCTNCDRGGPVRLEIHRLPRN</sequence>
<gene>
    <name evidence="1" type="ORF">O7A60_24260</name>
</gene>
<organism evidence="1 2">
    <name type="scientific">Mesorhizobium salmacidum</name>
    <dbReference type="NCBI Taxonomy" id="3015171"/>
    <lineage>
        <taxon>Bacteria</taxon>
        <taxon>Pseudomonadati</taxon>
        <taxon>Pseudomonadota</taxon>
        <taxon>Alphaproteobacteria</taxon>
        <taxon>Hyphomicrobiales</taxon>
        <taxon>Phyllobacteriaceae</taxon>
        <taxon>Mesorhizobium</taxon>
    </lineage>
</organism>
<comment type="caution">
    <text evidence="1">The sequence shown here is derived from an EMBL/GenBank/DDBJ whole genome shotgun (WGS) entry which is preliminary data.</text>
</comment>
<proteinExistence type="predicted"/>
<protein>
    <submittedName>
        <fullName evidence="1">Uncharacterized protein</fullName>
    </submittedName>
</protein>
<dbReference type="RefSeq" id="WP_337108323.1">
    <property type="nucleotide sequence ID" value="NZ_JAPYKS010000020.1"/>
</dbReference>
<reference evidence="1 2" key="1">
    <citation type="submission" date="2022-12" db="EMBL/GenBank/DDBJ databases">
        <authorList>
            <person name="Muema E."/>
        </authorList>
    </citation>
    <scope>NUCLEOTIDE SEQUENCE [LARGE SCALE GENOMIC DNA]</scope>
    <source>
        <strain evidence="2">1326</strain>
    </source>
</reference>
<accession>A0ABU8L4H5</accession>
<dbReference type="EMBL" id="JAPYKS010000020">
    <property type="protein sequence ID" value="MEI9411859.1"/>
    <property type="molecule type" value="Genomic_DNA"/>
</dbReference>